<evidence type="ECO:0000313" key="4">
    <source>
        <dbReference type="Proteomes" id="UP000696294"/>
    </source>
</evidence>
<gene>
    <name evidence="3" type="ORF">HCN51_07230</name>
</gene>
<organism evidence="3 4">
    <name type="scientific">Nonomuraea composti</name>
    <dbReference type="NCBI Taxonomy" id="2720023"/>
    <lineage>
        <taxon>Bacteria</taxon>
        <taxon>Bacillati</taxon>
        <taxon>Actinomycetota</taxon>
        <taxon>Actinomycetes</taxon>
        <taxon>Streptosporangiales</taxon>
        <taxon>Streptosporangiaceae</taxon>
        <taxon>Nonomuraea</taxon>
    </lineage>
</organism>
<evidence type="ECO:0000259" key="2">
    <source>
        <dbReference type="Pfam" id="PF12399"/>
    </source>
</evidence>
<name>A0ABX1B0P3_9ACTN</name>
<accession>A0ABX1B0P3</accession>
<reference evidence="3 4" key="1">
    <citation type="submission" date="2020-03" db="EMBL/GenBank/DDBJ databases">
        <title>WGS of actinomycetes isolated from Thailand.</title>
        <authorList>
            <person name="Thawai C."/>
        </authorList>
    </citation>
    <scope>NUCLEOTIDE SEQUENCE [LARGE SCALE GENOMIC DNA]</scope>
    <source>
        <strain evidence="3 4">FMUSA5-5</strain>
    </source>
</reference>
<proteinExistence type="predicted"/>
<protein>
    <recommendedName>
        <fullName evidence="2">Branched-chain amino acid ATP-binding cassette transporter C-terminal domain-containing protein</fullName>
    </recommendedName>
</protein>
<evidence type="ECO:0000313" key="3">
    <source>
        <dbReference type="EMBL" id="NJP89239.1"/>
    </source>
</evidence>
<dbReference type="Pfam" id="PF12399">
    <property type="entry name" value="BCA_ABC_TP_C"/>
    <property type="match status" value="1"/>
</dbReference>
<feature type="region of interest" description="Disordered" evidence="1">
    <location>
        <begin position="1"/>
        <end position="70"/>
    </location>
</feature>
<evidence type="ECO:0000256" key="1">
    <source>
        <dbReference type="SAM" id="MobiDB-lite"/>
    </source>
</evidence>
<keyword evidence="4" id="KW-1185">Reference proteome</keyword>
<dbReference type="InterPro" id="IPR032823">
    <property type="entry name" value="BCA_ABC_TP_C"/>
</dbReference>
<feature type="compositionally biased region" description="Gly residues" evidence="1">
    <location>
        <begin position="48"/>
        <end position="61"/>
    </location>
</feature>
<comment type="caution">
    <text evidence="3">The sequence shown here is derived from an EMBL/GenBank/DDBJ whole genome shotgun (WGS) entry which is preliminary data.</text>
</comment>
<dbReference type="Proteomes" id="UP000696294">
    <property type="component" value="Unassembled WGS sequence"/>
</dbReference>
<feature type="domain" description="Branched-chain amino acid ATP-binding cassette transporter C-terminal" evidence="2">
    <location>
        <begin position="64"/>
        <end position="85"/>
    </location>
</feature>
<sequence length="85" mass="8602">MDRVVQQEGAGPAQGTARRGSAPDRSPDEEDAGRRLTHPRRVPLGRAGTLGGGPDVGGGAGAPIAAGPPALIRQDPRVLEAYLGV</sequence>
<dbReference type="EMBL" id="JAATEP010000003">
    <property type="protein sequence ID" value="NJP89239.1"/>
    <property type="molecule type" value="Genomic_DNA"/>
</dbReference>